<evidence type="ECO:0000313" key="4">
    <source>
        <dbReference type="EMBL" id="PTW62587.1"/>
    </source>
</evidence>
<accession>A0A2T5VFQ2</accession>
<name>A0A2T5VFQ2_9HYPH</name>
<comment type="caution">
    <text evidence="4">The sequence shown here is derived from an EMBL/GenBank/DDBJ whole genome shotgun (WGS) entry which is preliminary data.</text>
</comment>
<protein>
    <submittedName>
        <fullName evidence="4">Carbamoyltransferase</fullName>
    </submittedName>
</protein>
<dbReference type="InterPro" id="IPR043129">
    <property type="entry name" value="ATPase_NBD"/>
</dbReference>
<dbReference type="Gene3D" id="3.90.870.20">
    <property type="entry name" value="Carbamoyltransferase, C-terminal domain"/>
    <property type="match status" value="1"/>
</dbReference>
<dbReference type="Pfam" id="PF16861">
    <property type="entry name" value="Carbam_trans_C"/>
    <property type="match status" value="1"/>
</dbReference>
<proteinExistence type="inferred from homology"/>
<dbReference type="InterPro" id="IPR031730">
    <property type="entry name" value="Carbam_trans_C"/>
</dbReference>
<organism evidence="4 5">
    <name type="scientific">Breoghania corrubedonensis</name>
    <dbReference type="NCBI Taxonomy" id="665038"/>
    <lineage>
        <taxon>Bacteria</taxon>
        <taxon>Pseudomonadati</taxon>
        <taxon>Pseudomonadota</taxon>
        <taxon>Alphaproteobacteria</taxon>
        <taxon>Hyphomicrobiales</taxon>
        <taxon>Stappiaceae</taxon>
        <taxon>Breoghania</taxon>
    </lineage>
</organism>
<comment type="similarity">
    <text evidence="1">Belongs to the NodU/CmcH family.</text>
</comment>
<gene>
    <name evidence="4" type="ORF">C8N35_101633</name>
</gene>
<dbReference type="Gene3D" id="3.30.420.40">
    <property type="match status" value="2"/>
</dbReference>
<dbReference type="InterPro" id="IPR038152">
    <property type="entry name" value="Carbam_trans_C_sf"/>
</dbReference>
<dbReference type="OrthoDB" id="9780777at2"/>
<reference evidence="4 5" key="1">
    <citation type="submission" date="2018-04" db="EMBL/GenBank/DDBJ databases">
        <title>Genomic Encyclopedia of Archaeal and Bacterial Type Strains, Phase II (KMG-II): from individual species to whole genera.</title>
        <authorList>
            <person name="Goeker M."/>
        </authorList>
    </citation>
    <scope>NUCLEOTIDE SEQUENCE [LARGE SCALE GENOMIC DNA]</scope>
    <source>
        <strain evidence="4 5">DSM 23382</strain>
    </source>
</reference>
<dbReference type="GO" id="GO:0016740">
    <property type="term" value="F:transferase activity"/>
    <property type="evidence" value="ECO:0007669"/>
    <property type="project" value="UniProtKB-KW"/>
</dbReference>
<sequence length="560" mass="59988">MTTWYLGLSTSGHDPALAIADEAGQIRFAEATERFVQDKRAWGIAPDHVTHLEHALKACGADPERDRFVVATSWKAVKASLDIVVHDAMLPASDTIWMRGLQAGLQASAGANLLRLGVEDGRRETLHFDHHHCHAAATAYFAPVDDAVCLVLDGEGEVGAASLFSMSSRELKRKWRGWGPGSLGTFYAWLTFHCGFDWRLGEEWKVMGLAAYGSILPELQGEMTRLLLVDHGRLKFADNETIAAIDALTRAHARMPAEPIMKAADLAATGQAVYAALADRVIADVREDGVPDLLLTGGCALNSSYNGTIAGRLGFERVHIAPCPADDGNAIGAALLAFMQDRGVAGVPASPDASPFLGTVPDRAIERKMAHAANGLSVTDVSGRSAAAVAGRLAEGRVIGVMRGPAEFGPRALGHRSILADPTRPEIKDRINAEIKGREPYRPLAPVVLEAEVGDWFERPQPSPYMSITLPWRSTVQVRVPSVVHADGTGRLQTVSPDSQPWMSALLDSLRQTTGVPVALNTSLNVMGKPIAHSVEDALAILATTGLDGVLCEDYLVEKP</sequence>
<evidence type="ECO:0000313" key="5">
    <source>
        <dbReference type="Proteomes" id="UP000244081"/>
    </source>
</evidence>
<dbReference type="Pfam" id="PF02543">
    <property type="entry name" value="Carbam_trans_N"/>
    <property type="match status" value="1"/>
</dbReference>
<feature type="domain" description="Carbamoyltransferase" evidence="2">
    <location>
        <begin position="6"/>
        <end position="335"/>
    </location>
</feature>
<dbReference type="InterPro" id="IPR051338">
    <property type="entry name" value="NodU/CmcH_Carbamoyltrnsfr"/>
</dbReference>
<evidence type="ECO:0000256" key="1">
    <source>
        <dbReference type="ARBA" id="ARBA00006129"/>
    </source>
</evidence>
<evidence type="ECO:0000259" key="2">
    <source>
        <dbReference type="Pfam" id="PF02543"/>
    </source>
</evidence>
<keyword evidence="4" id="KW-0808">Transferase</keyword>
<dbReference type="InterPro" id="IPR003696">
    <property type="entry name" value="Carbtransf_dom"/>
</dbReference>
<dbReference type="RefSeq" id="WP_107988137.1">
    <property type="nucleotide sequence ID" value="NZ_QAYG01000001.1"/>
</dbReference>
<dbReference type="PANTHER" id="PTHR34847:SF1">
    <property type="entry name" value="NODULATION PROTEIN U"/>
    <property type="match status" value="1"/>
</dbReference>
<dbReference type="EMBL" id="QAYG01000001">
    <property type="protein sequence ID" value="PTW62587.1"/>
    <property type="molecule type" value="Genomic_DNA"/>
</dbReference>
<dbReference type="AlphaFoldDB" id="A0A2T5VFQ2"/>
<dbReference type="SUPFAM" id="SSF53067">
    <property type="entry name" value="Actin-like ATPase domain"/>
    <property type="match status" value="1"/>
</dbReference>
<keyword evidence="5" id="KW-1185">Reference proteome</keyword>
<evidence type="ECO:0000259" key="3">
    <source>
        <dbReference type="Pfam" id="PF16861"/>
    </source>
</evidence>
<dbReference type="PANTHER" id="PTHR34847">
    <property type="entry name" value="NODULATION PROTEIN U"/>
    <property type="match status" value="1"/>
</dbReference>
<dbReference type="CDD" id="cd24033">
    <property type="entry name" value="ASKHA_NBD_NodU_CmcH-like_N"/>
    <property type="match status" value="1"/>
</dbReference>
<dbReference type="Proteomes" id="UP000244081">
    <property type="component" value="Unassembled WGS sequence"/>
</dbReference>
<feature type="domain" description="Carbamoyltransferase C-terminal" evidence="3">
    <location>
        <begin position="391"/>
        <end position="559"/>
    </location>
</feature>